<reference evidence="3" key="1">
    <citation type="submission" date="2015-12" db="EMBL/GenBank/DDBJ databases">
        <title>Complete genome sequence of Pandoraea norimbergensis DSM 11628.</title>
        <authorList>
            <person name="Ee R."/>
            <person name="Lim Y.-L."/>
            <person name="Yong D."/>
            <person name="Yin W.-F."/>
            <person name="Chan K.-G."/>
        </authorList>
    </citation>
    <scope>NUCLEOTIDE SEQUENCE [LARGE SCALE GENOMIC DNA]</scope>
    <source>
        <strain evidence="3">DSM 11628</strain>
    </source>
</reference>
<evidence type="ECO:0000313" key="3">
    <source>
        <dbReference type="Proteomes" id="UP000060277"/>
    </source>
</evidence>
<name>A0ABN4JFK6_9BURK</name>
<dbReference type="Proteomes" id="UP000060277">
    <property type="component" value="Chromosome"/>
</dbReference>
<dbReference type="RefSeq" id="WP_058376665.1">
    <property type="nucleotide sequence ID" value="NZ_CP013480.3"/>
</dbReference>
<proteinExistence type="predicted"/>
<sequence length="469" mass="50760">MNESNSIDLVTTAADIRKVSGILGVNINVDADGKNLEALGPQALSKLGEVVTGLGKVEDHGPGFGLVIGKMKQIETLTSDLYKFFSAQKNPDVSEEIRKKFLEDVRSDIEEFGSSGKSEFRVINHEGHRGYTATITYSFTYKSGEPSLGARSFVMSPSGEIIAETFKDDDLKSFNNLADFRNYLLKDSDESAVSPLLRAVNLLGELSKNVDKKISVVADGGELKQLGGGTIRRLNTMLNCLRGINRYGENFKEFFAGSINVVRLVSSINNIYLTSGDDRMKAIGVAKSLIDEKSPHSYLGSRMFRMGNETDSPIVHINAYQGDGDVYLKGSLQQFCDGKWSEIKGYSEAQILALGSPEAFAKMAFEGLSSCDRPQTVAGLSDARIAIAGDVLPPVRTHCDDDRSKPDVRLNDSDPSVSPFASLPSTGQSRLGQLVQSLTSFGAQQDGIDRTTARVLPLSMASLSLATPN</sequence>
<keyword evidence="3" id="KW-1185">Reference proteome</keyword>
<feature type="region of interest" description="Disordered" evidence="1">
    <location>
        <begin position="396"/>
        <end position="425"/>
    </location>
</feature>
<evidence type="ECO:0000313" key="2">
    <source>
        <dbReference type="EMBL" id="ALS59745.1"/>
    </source>
</evidence>
<dbReference type="EMBL" id="CP013480">
    <property type="protein sequence ID" value="ALS59745.1"/>
    <property type="molecule type" value="Genomic_DNA"/>
</dbReference>
<organism evidence="2 3">
    <name type="scientific">Pandoraea norimbergensis</name>
    <dbReference type="NCBI Taxonomy" id="93219"/>
    <lineage>
        <taxon>Bacteria</taxon>
        <taxon>Pseudomonadati</taxon>
        <taxon>Pseudomonadota</taxon>
        <taxon>Betaproteobacteria</taxon>
        <taxon>Burkholderiales</taxon>
        <taxon>Burkholderiaceae</taxon>
        <taxon>Pandoraea</taxon>
    </lineage>
</organism>
<gene>
    <name evidence="2" type="ORF">AT302_08260</name>
</gene>
<accession>A0ABN4JFK6</accession>
<protein>
    <submittedName>
        <fullName evidence="2">Uncharacterized protein</fullName>
    </submittedName>
</protein>
<feature type="compositionally biased region" description="Basic and acidic residues" evidence="1">
    <location>
        <begin position="397"/>
        <end position="412"/>
    </location>
</feature>
<evidence type="ECO:0000256" key="1">
    <source>
        <dbReference type="SAM" id="MobiDB-lite"/>
    </source>
</evidence>